<dbReference type="KEGG" id="mec:Q7C_1892"/>
<organism evidence="1 2">
    <name type="scientific">Methylophaga frappieri (strain ATCC BAA-2434 / DSM 25690 / JAM7)</name>
    <dbReference type="NCBI Taxonomy" id="754477"/>
    <lineage>
        <taxon>Bacteria</taxon>
        <taxon>Pseudomonadati</taxon>
        <taxon>Pseudomonadota</taxon>
        <taxon>Gammaproteobacteria</taxon>
        <taxon>Thiotrichales</taxon>
        <taxon>Piscirickettsiaceae</taxon>
        <taxon>Methylophaga</taxon>
    </lineage>
</organism>
<evidence type="ECO:0000313" key="1">
    <source>
        <dbReference type="EMBL" id="AFJ03033.1"/>
    </source>
</evidence>
<protein>
    <submittedName>
        <fullName evidence="1">Uncharacterized protein</fullName>
    </submittedName>
</protein>
<reference evidence="1 2" key="1">
    <citation type="journal article" date="2012" name="J. Bacteriol.">
        <title>Complete genome sequences of Methylophaga sp. strain JAM1 and Methylophaga sp. strain JAM7.</title>
        <authorList>
            <person name="Villeneuve C."/>
            <person name="Martineau C."/>
            <person name="Mauffrey F."/>
            <person name="Villemur R."/>
        </authorList>
    </citation>
    <scope>NUCLEOTIDE SEQUENCE [LARGE SCALE GENOMIC DNA]</scope>
    <source>
        <strain evidence="1 2">JAM7</strain>
    </source>
</reference>
<dbReference type="HOGENOM" id="CLU_2862662_0_0_6"/>
<evidence type="ECO:0000313" key="2">
    <source>
        <dbReference type="Proteomes" id="UP000009145"/>
    </source>
</evidence>
<name>I1YJE0_METFJ</name>
<gene>
    <name evidence="1" type="ordered locus">Q7C_1892</name>
</gene>
<dbReference type="Proteomes" id="UP000009145">
    <property type="component" value="Chromosome"/>
</dbReference>
<sequence>MVTHKVSSTLQKVINANLCMIKPIVRYATKKFCKAADCLVKIRQNAYSSPTFSGALMSCMQMLF</sequence>
<dbReference type="STRING" id="754477.Q7C_1892"/>
<proteinExistence type="predicted"/>
<dbReference type="AlphaFoldDB" id="I1YJE0"/>
<keyword evidence="2" id="KW-1185">Reference proteome</keyword>
<dbReference type="PATRIC" id="fig|754477.3.peg.1863"/>
<dbReference type="EMBL" id="CP003380">
    <property type="protein sequence ID" value="AFJ03033.1"/>
    <property type="molecule type" value="Genomic_DNA"/>
</dbReference>
<accession>I1YJE0</accession>